<dbReference type="EMBL" id="UINC01124655">
    <property type="protein sequence ID" value="SVD01954.1"/>
    <property type="molecule type" value="Genomic_DNA"/>
</dbReference>
<sequence>VNALGQRTSLTTSGSAFGANAGRTDWGYDELGQLVRADHNTSDQNDRAYHYDKLGNRIHATDDQGTTRYQTNELNQYLTAGATNYQYDDDGNLVSDGLRTYRWNANNRLIEVKLGTVSLATYAYDHQGRRISKSTPQGTTQFVYDGWLLLAEYAETEGAPISLKNSYLWGPDLSGSFQGAGGVGGLLSVSDENGTTFYATYDGNGNVS</sequence>
<dbReference type="InterPro" id="IPR050708">
    <property type="entry name" value="T6SS_VgrG/RHS"/>
</dbReference>
<dbReference type="Pfam" id="PF25023">
    <property type="entry name" value="TEN_YD-shell"/>
    <property type="match status" value="1"/>
</dbReference>
<proteinExistence type="predicted"/>
<feature type="domain" description="Teneurin-like YD-shell" evidence="2">
    <location>
        <begin position="23"/>
        <end position="144"/>
    </location>
</feature>
<protein>
    <recommendedName>
        <fullName evidence="2">Teneurin-like YD-shell domain-containing protein</fullName>
    </recommendedName>
</protein>
<evidence type="ECO:0000259" key="2">
    <source>
        <dbReference type="Pfam" id="PF25023"/>
    </source>
</evidence>
<keyword evidence="1" id="KW-0677">Repeat</keyword>
<dbReference type="Gene3D" id="2.180.10.10">
    <property type="entry name" value="RHS repeat-associated core"/>
    <property type="match status" value="1"/>
</dbReference>
<name>A0A382RW84_9ZZZZ</name>
<dbReference type="InterPro" id="IPR056823">
    <property type="entry name" value="TEN-like_YD-shell"/>
</dbReference>
<reference evidence="3" key="1">
    <citation type="submission" date="2018-05" db="EMBL/GenBank/DDBJ databases">
        <authorList>
            <person name="Lanie J.A."/>
            <person name="Ng W.-L."/>
            <person name="Kazmierczak K.M."/>
            <person name="Andrzejewski T.M."/>
            <person name="Davidsen T.M."/>
            <person name="Wayne K.J."/>
            <person name="Tettelin H."/>
            <person name="Glass J.I."/>
            <person name="Rusch D."/>
            <person name="Podicherti R."/>
            <person name="Tsui H.-C.T."/>
            <person name="Winkler M.E."/>
        </authorList>
    </citation>
    <scope>NUCLEOTIDE SEQUENCE</scope>
</reference>
<dbReference type="PANTHER" id="PTHR32305:SF15">
    <property type="entry name" value="PROTEIN RHSA-RELATED"/>
    <property type="match status" value="1"/>
</dbReference>
<dbReference type="AlphaFoldDB" id="A0A382RW84"/>
<evidence type="ECO:0000313" key="3">
    <source>
        <dbReference type="EMBL" id="SVD01954.1"/>
    </source>
</evidence>
<organism evidence="3">
    <name type="scientific">marine metagenome</name>
    <dbReference type="NCBI Taxonomy" id="408172"/>
    <lineage>
        <taxon>unclassified sequences</taxon>
        <taxon>metagenomes</taxon>
        <taxon>ecological metagenomes</taxon>
    </lineage>
</organism>
<feature type="non-terminal residue" evidence="3">
    <location>
        <position position="208"/>
    </location>
</feature>
<accession>A0A382RW84</accession>
<dbReference type="InterPro" id="IPR006530">
    <property type="entry name" value="YD"/>
</dbReference>
<dbReference type="NCBIfam" id="TIGR01643">
    <property type="entry name" value="YD_repeat_2x"/>
    <property type="match status" value="1"/>
</dbReference>
<evidence type="ECO:0000256" key="1">
    <source>
        <dbReference type="ARBA" id="ARBA00022737"/>
    </source>
</evidence>
<dbReference type="PANTHER" id="PTHR32305">
    <property type="match status" value="1"/>
</dbReference>
<feature type="non-terminal residue" evidence="3">
    <location>
        <position position="1"/>
    </location>
</feature>
<gene>
    <name evidence="3" type="ORF">METZ01_LOCUS354808</name>
</gene>